<proteinExistence type="predicted"/>
<dbReference type="Gene3D" id="1.20.120.520">
    <property type="entry name" value="nmb1532 protein domain like"/>
    <property type="match status" value="1"/>
</dbReference>
<dbReference type="PANTHER" id="PTHR39966">
    <property type="entry name" value="BLL2471 PROTEIN-RELATED"/>
    <property type="match status" value="1"/>
</dbReference>
<dbReference type="Proteomes" id="UP000194798">
    <property type="component" value="Unassembled WGS sequence"/>
</dbReference>
<dbReference type="PANTHER" id="PTHR39966:SF1">
    <property type="entry name" value="HEMERYTHRIN-LIKE DOMAIN-CONTAINING PROTEIN"/>
    <property type="match status" value="1"/>
</dbReference>
<dbReference type="InterPro" id="IPR012312">
    <property type="entry name" value="Hemerythrin-like"/>
</dbReference>
<dbReference type="OrthoDB" id="7349010at2"/>
<name>A0A251X4J0_9GAMM</name>
<protein>
    <recommendedName>
        <fullName evidence="1">Hemerythrin-like domain-containing protein</fullName>
    </recommendedName>
</protein>
<evidence type="ECO:0000313" key="3">
    <source>
        <dbReference type="Proteomes" id="UP000194798"/>
    </source>
</evidence>
<evidence type="ECO:0000259" key="1">
    <source>
        <dbReference type="Pfam" id="PF01814"/>
    </source>
</evidence>
<evidence type="ECO:0000313" key="2">
    <source>
        <dbReference type="EMBL" id="OUD12008.1"/>
    </source>
</evidence>
<dbReference type="EMBL" id="MSLT01000023">
    <property type="protein sequence ID" value="OUD12008.1"/>
    <property type="molecule type" value="Genomic_DNA"/>
</dbReference>
<reference evidence="2 3" key="1">
    <citation type="submission" date="2016-12" db="EMBL/GenBank/DDBJ databases">
        <title>Thioflexothrix psekupsii D3 genome sequencing and assembly.</title>
        <authorList>
            <person name="Fomenkov A."/>
            <person name="Vincze T."/>
            <person name="Grabovich M."/>
            <person name="Anton B.P."/>
            <person name="Dubinina G."/>
            <person name="Orlova M."/>
            <person name="Belousova E."/>
            <person name="Roberts R.J."/>
        </authorList>
    </citation>
    <scope>NUCLEOTIDE SEQUENCE [LARGE SCALE GENOMIC DNA]</scope>
    <source>
        <strain evidence="2">D3</strain>
    </source>
</reference>
<feature type="domain" description="Hemerythrin-like" evidence="1">
    <location>
        <begin position="4"/>
        <end position="139"/>
    </location>
</feature>
<organism evidence="2 3">
    <name type="scientific">Thioflexithrix psekupsensis</name>
    <dbReference type="NCBI Taxonomy" id="1570016"/>
    <lineage>
        <taxon>Bacteria</taxon>
        <taxon>Pseudomonadati</taxon>
        <taxon>Pseudomonadota</taxon>
        <taxon>Gammaproteobacteria</taxon>
        <taxon>Thiotrichales</taxon>
        <taxon>Thioflexithrix</taxon>
    </lineage>
</organism>
<accession>A0A251X4J0</accession>
<dbReference type="Pfam" id="PF01814">
    <property type="entry name" value="Hemerythrin"/>
    <property type="match status" value="1"/>
</dbReference>
<keyword evidence="3" id="KW-1185">Reference proteome</keyword>
<gene>
    <name evidence="2" type="ORF">TPSD3_12775</name>
</gene>
<sequence>MSAIINKLHQEHIGIAKLLDLLDTQMATFHAGDTPDYQIMSDIMHYMVHYPDMYHHPSEDVLFSHLKQRDPSLQGEIEELLQQHELLIEKGRAFFNTLQLAMDDTAMFSRATLETQANEYIALLRGHIDKEEGKVMPRAAQTFSEADWQQVHQGIKELDDPLFGSTVKEDYAALYHYLTAQ</sequence>
<dbReference type="GO" id="GO:0005886">
    <property type="term" value="C:plasma membrane"/>
    <property type="evidence" value="ECO:0007669"/>
    <property type="project" value="TreeGrafter"/>
</dbReference>
<dbReference type="AlphaFoldDB" id="A0A251X4J0"/>
<dbReference type="RefSeq" id="WP_086488922.1">
    <property type="nucleotide sequence ID" value="NZ_MSLT01000023.1"/>
</dbReference>
<comment type="caution">
    <text evidence="2">The sequence shown here is derived from an EMBL/GenBank/DDBJ whole genome shotgun (WGS) entry which is preliminary data.</text>
</comment>